<dbReference type="AlphaFoldDB" id="A0A844ZW08"/>
<keyword evidence="6 8" id="KW-0315">Glutamine amidotransferase</keyword>
<organism evidence="12 13">
    <name type="scientific">Pontixanthobacter aquaemixtae</name>
    <dbReference type="NCBI Taxonomy" id="1958940"/>
    <lineage>
        <taxon>Bacteria</taxon>
        <taxon>Pseudomonadati</taxon>
        <taxon>Pseudomonadota</taxon>
        <taxon>Alphaproteobacteria</taxon>
        <taxon>Sphingomonadales</taxon>
        <taxon>Erythrobacteraceae</taxon>
        <taxon>Pontixanthobacter</taxon>
    </lineage>
</organism>
<keyword evidence="8" id="KW-0028">Amino-acid biosynthesis</keyword>
<protein>
    <recommendedName>
        <fullName evidence="3">asparagine synthase (glutamine-hydrolyzing)</fullName>
        <ecNumber evidence="3">6.3.5.4</ecNumber>
    </recommendedName>
</protein>
<dbReference type="Pfam" id="PF13522">
    <property type="entry name" value="GATase_6"/>
    <property type="match status" value="1"/>
</dbReference>
<dbReference type="Proteomes" id="UP000442714">
    <property type="component" value="Unassembled WGS sequence"/>
</dbReference>
<comment type="catalytic activity">
    <reaction evidence="7">
        <text>L-aspartate + L-glutamine + ATP + H2O = L-asparagine + L-glutamate + AMP + diphosphate + H(+)</text>
        <dbReference type="Rhea" id="RHEA:12228"/>
        <dbReference type="ChEBI" id="CHEBI:15377"/>
        <dbReference type="ChEBI" id="CHEBI:15378"/>
        <dbReference type="ChEBI" id="CHEBI:29985"/>
        <dbReference type="ChEBI" id="CHEBI:29991"/>
        <dbReference type="ChEBI" id="CHEBI:30616"/>
        <dbReference type="ChEBI" id="CHEBI:33019"/>
        <dbReference type="ChEBI" id="CHEBI:58048"/>
        <dbReference type="ChEBI" id="CHEBI:58359"/>
        <dbReference type="ChEBI" id="CHEBI:456215"/>
        <dbReference type="EC" id="6.3.5.4"/>
    </reaction>
</comment>
<dbReference type="EMBL" id="WTYX01000002">
    <property type="protein sequence ID" value="MXO91360.1"/>
    <property type="molecule type" value="Genomic_DNA"/>
</dbReference>
<evidence type="ECO:0000256" key="6">
    <source>
        <dbReference type="ARBA" id="ARBA00022962"/>
    </source>
</evidence>
<proteinExistence type="inferred from homology"/>
<feature type="binding site" evidence="9">
    <location>
        <begin position="383"/>
        <end position="384"/>
    </location>
    <ligand>
        <name>ATP</name>
        <dbReference type="ChEBI" id="CHEBI:30616"/>
    </ligand>
</feature>
<dbReference type="GO" id="GO:0005829">
    <property type="term" value="C:cytosol"/>
    <property type="evidence" value="ECO:0007669"/>
    <property type="project" value="TreeGrafter"/>
</dbReference>
<dbReference type="InterPro" id="IPR001962">
    <property type="entry name" value="Asn_synthase"/>
</dbReference>
<dbReference type="PROSITE" id="PS51278">
    <property type="entry name" value="GATASE_TYPE_2"/>
    <property type="match status" value="1"/>
</dbReference>
<evidence type="ECO:0000256" key="2">
    <source>
        <dbReference type="ARBA" id="ARBA00005752"/>
    </source>
</evidence>
<evidence type="ECO:0000259" key="11">
    <source>
        <dbReference type="PROSITE" id="PS51278"/>
    </source>
</evidence>
<keyword evidence="8" id="KW-0061">Asparagine biosynthesis</keyword>
<evidence type="ECO:0000256" key="7">
    <source>
        <dbReference type="ARBA" id="ARBA00048741"/>
    </source>
</evidence>
<dbReference type="CDD" id="cd01991">
    <property type="entry name" value="Asn_synthase_B_C"/>
    <property type="match status" value="1"/>
</dbReference>
<comment type="caution">
    <text evidence="12">The sequence shown here is derived from an EMBL/GenBank/DDBJ whole genome shotgun (WGS) entry which is preliminary data.</text>
</comment>
<evidence type="ECO:0000256" key="3">
    <source>
        <dbReference type="ARBA" id="ARBA00012737"/>
    </source>
</evidence>
<dbReference type="GO" id="GO:0006529">
    <property type="term" value="P:asparagine biosynthetic process"/>
    <property type="evidence" value="ECO:0007669"/>
    <property type="project" value="UniProtKB-KW"/>
</dbReference>
<dbReference type="PANTHER" id="PTHR43284:SF1">
    <property type="entry name" value="ASPARAGINE SYNTHETASE"/>
    <property type="match status" value="1"/>
</dbReference>
<evidence type="ECO:0000256" key="8">
    <source>
        <dbReference type="PIRSR" id="PIRSR001589-1"/>
    </source>
</evidence>
<evidence type="ECO:0000256" key="5">
    <source>
        <dbReference type="ARBA" id="ARBA00022840"/>
    </source>
</evidence>
<feature type="binding site" evidence="9">
    <location>
        <position position="112"/>
    </location>
    <ligand>
        <name>L-glutamine</name>
        <dbReference type="ChEBI" id="CHEBI:58359"/>
    </ligand>
</feature>
<dbReference type="SUPFAM" id="SSF52402">
    <property type="entry name" value="Adenine nucleotide alpha hydrolases-like"/>
    <property type="match status" value="1"/>
</dbReference>
<evidence type="ECO:0000256" key="1">
    <source>
        <dbReference type="ARBA" id="ARBA00005187"/>
    </source>
</evidence>
<evidence type="ECO:0000256" key="4">
    <source>
        <dbReference type="ARBA" id="ARBA00022741"/>
    </source>
</evidence>
<dbReference type="EC" id="6.3.5.4" evidence="3"/>
<sequence length="660" mass="71851">MCGIAGFWTRSGSAGGVQLDAELRGETLARMASAIRHRGPDEDGFWQDADIGIGLAHRRLSILDLSEAGSQPMHSPSDRYVIVYNGEIYNHLDLRKRLESEGAAQGWKGHSDTETLLACIDAWGLEATLKAASGMFALALWDKQEGTLSLARDRLGEKPLFYGTSGGAIVFASELKSICAFPQFEHSIDQSAAALFLRYSYVPAPLSIFRNIAKLMPGQIATFGPGSLAPELMSYWTLAETISSTAPARNQKTSLAEAADAVEATLTEVVASQLISDVPIGAFLSGGIDSSLITALMQKVSDKPVKTFSIGFEDERFDEARHAAEVAAHLGTEHREMILTERDILDLAPSITSIYDEPFADSSLLPTTLLSRMAREHVTVSLSGDGGDEMFAGYNRHIHGPKLWSKLERTPGFARKLIGKSASFAERAVTRSPKLTARVTGALKLPVTVPDKLARFGDAFASSDSPIAMYELLLATGARLENAPIQGLIERLSNAVGKQELSLAERFMAWDSLSYLPDDILVKVDRAAMASSLETRAPFLDSRTIEAAWSTNLEHKLGVHGGKTVLREILYRHCPKAIIDRPKQGFAIPLNDWLRHELRDWGQAAIDAYANHAELRPFAATIESAWADHQASKRQHGTLLFNAIVLSDWLSATKRAVGSA</sequence>
<dbReference type="RefSeq" id="WP_160605046.1">
    <property type="nucleotide sequence ID" value="NZ_WTYX01000002.1"/>
</dbReference>
<dbReference type="NCBIfam" id="TIGR01536">
    <property type="entry name" value="asn_synth_AEB"/>
    <property type="match status" value="1"/>
</dbReference>
<comment type="pathway">
    <text evidence="1">Amino-acid biosynthesis; L-asparagine biosynthesis; L-asparagine from L-aspartate (L-Gln route): step 1/1.</text>
</comment>
<dbReference type="Pfam" id="PF00733">
    <property type="entry name" value="Asn_synthase"/>
    <property type="match status" value="1"/>
</dbReference>
<gene>
    <name evidence="12" type="primary">asnB</name>
    <name evidence="12" type="ORF">GRI41_11040</name>
</gene>
<evidence type="ECO:0000313" key="12">
    <source>
        <dbReference type="EMBL" id="MXO91360.1"/>
    </source>
</evidence>
<dbReference type="GO" id="GO:0005524">
    <property type="term" value="F:ATP binding"/>
    <property type="evidence" value="ECO:0007669"/>
    <property type="project" value="UniProtKB-KW"/>
</dbReference>
<keyword evidence="12" id="KW-0436">Ligase</keyword>
<feature type="site" description="Important for beta-aspartyl-AMP intermediate formation" evidence="10">
    <location>
        <position position="385"/>
    </location>
</feature>
<dbReference type="InterPro" id="IPR029055">
    <property type="entry name" value="Ntn_hydrolases_N"/>
</dbReference>
<dbReference type="InterPro" id="IPR033738">
    <property type="entry name" value="AsnB_N"/>
</dbReference>
<keyword evidence="5 9" id="KW-0067">ATP-binding</keyword>
<evidence type="ECO:0000313" key="13">
    <source>
        <dbReference type="Proteomes" id="UP000442714"/>
    </source>
</evidence>
<comment type="similarity">
    <text evidence="2">Belongs to the asparagine synthetase family.</text>
</comment>
<dbReference type="Gene3D" id="3.40.50.620">
    <property type="entry name" value="HUPs"/>
    <property type="match status" value="1"/>
</dbReference>
<dbReference type="GO" id="GO:0004066">
    <property type="term" value="F:asparagine synthase (glutamine-hydrolyzing) activity"/>
    <property type="evidence" value="ECO:0007669"/>
    <property type="project" value="UniProtKB-EC"/>
</dbReference>
<feature type="active site" description="For GATase activity" evidence="8">
    <location>
        <position position="2"/>
    </location>
</feature>
<accession>A0A844ZW08</accession>
<feature type="domain" description="Glutamine amidotransferase type-2" evidence="11">
    <location>
        <begin position="2"/>
        <end position="226"/>
    </location>
</feature>
<keyword evidence="4 9" id="KW-0547">Nucleotide-binding</keyword>
<dbReference type="CDD" id="cd00712">
    <property type="entry name" value="AsnB"/>
    <property type="match status" value="1"/>
</dbReference>
<dbReference type="InterPro" id="IPR014729">
    <property type="entry name" value="Rossmann-like_a/b/a_fold"/>
</dbReference>
<dbReference type="InterPro" id="IPR051786">
    <property type="entry name" value="ASN_synthetase/amidase"/>
</dbReference>
<feature type="binding site" evidence="9">
    <location>
        <position position="310"/>
    </location>
    <ligand>
        <name>ATP</name>
        <dbReference type="ChEBI" id="CHEBI:30616"/>
    </ligand>
</feature>
<dbReference type="OrthoDB" id="9763290at2"/>
<dbReference type="Gene3D" id="3.60.20.10">
    <property type="entry name" value="Glutamine Phosphoribosylpyrophosphate, subunit 1, domain 1"/>
    <property type="match status" value="1"/>
</dbReference>
<reference evidence="12 13" key="1">
    <citation type="submission" date="2019-12" db="EMBL/GenBank/DDBJ databases">
        <title>Genomic-based taxomic classification of the family Erythrobacteraceae.</title>
        <authorList>
            <person name="Xu L."/>
        </authorList>
    </citation>
    <scope>NUCLEOTIDE SEQUENCE [LARGE SCALE GENOMIC DNA]</scope>
    <source>
        <strain evidence="12 13">KCTC 52763</strain>
    </source>
</reference>
<dbReference type="PIRSF" id="PIRSF001589">
    <property type="entry name" value="Asn_synthetase_glu-h"/>
    <property type="match status" value="1"/>
</dbReference>
<evidence type="ECO:0000256" key="9">
    <source>
        <dbReference type="PIRSR" id="PIRSR001589-2"/>
    </source>
</evidence>
<dbReference type="SUPFAM" id="SSF56235">
    <property type="entry name" value="N-terminal nucleophile aminohydrolases (Ntn hydrolases)"/>
    <property type="match status" value="1"/>
</dbReference>
<keyword evidence="13" id="KW-1185">Reference proteome</keyword>
<dbReference type="InterPro" id="IPR006426">
    <property type="entry name" value="Asn_synth_AEB"/>
</dbReference>
<evidence type="ECO:0000256" key="10">
    <source>
        <dbReference type="PIRSR" id="PIRSR001589-3"/>
    </source>
</evidence>
<dbReference type="PANTHER" id="PTHR43284">
    <property type="entry name" value="ASPARAGINE SYNTHETASE (GLUTAMINE-HYDROLYZING)"/>
    <property type="match status" value="1"/>
</dbReference>
<dbReference type="InterPro" id="IPR017932">
    <property type="entry name" value="GATase_2_dom"/>
</dbReference>
<name>A0A844ZW08_9SPHN</name>